<reference evidence="2" key="1">
    <citation type="submission" date="2023-06" db="EMBL/GenBank/DDBJ databases">
        <authorList>
            <person name="Jiang Y."/>
            <person name="Liu Q."/>
        </authorList>
    </citation>
    <scope>NUCLEOTIDE SEQUENCE</scope>
    <source>
        <strain evidence="2">CGMCC 1.12090</strain>
    </source>
</reference>
<dbReference type="Pfam" id="PF18894">
    <property type="entry name" value="PhageMetallopep"/>
    <property type="match status" value="1"/>
</dbReference>
<dbReference type="EC" id="3.4.24.-" evidence="2"/>
<evidence type="ECO:0000313" key="2">
    <source>
        <dbReference type="EMBL" id="MDO1531951.1"/>
    </source>
</evidence>
<proteinExistence type="predicted"/>
<feature type="domain" description="Putative phage metallopeptidase" evidence="1">
    <location>
        <begin position="17"/>
        <end position="173"/>
    </location>
</feature>
<evidence type="ECO:0000313" key="3">
    <source>
        <dbReference type="Proteomes" id="UP001169027"/>
    </source>
</evidence>
<dbReference type="RefSeq" id="WP_301805658.1">
    <property type="nucleotide sequence ID" value="NZ_JAUJZH010000003.1"/>
</dbReference>
<dbReference type="Proteomes" id="UP001169027">
    <property type="component" value="Unassembled WGS sequence"/>
</dbReference>
<sequence length="196" mass="21748">MPPADLQQFKPAPEVLEWIGREILAEDGRIHNPDHAHLIDADLEVLWAPGGFQKQMRTVIGQAEEVTFRAGGWQKMRQEEQFLAWFDRLPTFLITLDAHYAAQCSDVDWCALVEHELYHLAHKKDEFGAPVFTKDGLPKIGIRGHDVEEFVGVVRRYGVGDPNGAIAQLARAAGSRPEVRLADVAGACGTCLLRAA</sequence>
<organism evidence="2 3">
    <name type="scientific">Variovorax ginsengisoli</name>
    <dbReference type="NCBI Taxonomy" id="363844"/>
    <lineage>
        <taxon>Bacteria</taxon>
        <taxon>Pseudomonadati</taxon>
        <taxon>Pseudomonadota</taxon>
        <taxon>Betaproteobacteria</taxon>
        <taxon>Burkholderiales</taxon>
        <taxon>Comamonadaceae</taxon>
        <taxon>Variovorax</taxon>
    </lineage>
</organism>
<accession>A0ABT8S3L5</accession>
<dbReference type="InterPro" id="IPR043998">
    <property type="entry name" value="Put_Metallopep"/>
</dbReference>
<protein>
    <submittedName>
        <fullName evidence="2">Metallopeptidase</fullName>
        <ecNumber evidence="2">3.4.24.-</ecNumber>
    </submittedName>
</protein>
<gene>
    <name evidence="2" type="ORF">Q2T77_06605</name>
</gene>
<comment type="caution">
    <text evidence="2">The sequence shown here is derived from an EMBL/GenBank/DDBJ whole genome shotgun (WGS) entry which is preliminary data.</text>
</comment>
<evidence type="ECO:0000259" key="1">
    <source>
        <dbReference type="Pfam" id="PF18894"/>
    </source>
</evidence>
<dbReference type="GO" id="GO:0016787">
    <property type="term" value="F:hydrolase activity"/>
    <property type="evidence" value="ECO:0007669"/>
    <property type="project" value="UniProtKB-KW"/>
</dbReference>
<dbReference type="EMBL" id="JAUKVY010000003">
    <property type="protein sequence ID" value="MDO1531951.1"/>
    <property type="molecule type" value="Genomic_DNA"/>
</dbReference>
<keyword evidence="3" id="KW-1185">Reference proteome</keyword>
<name>A0ABT8S3L5_9BURK</name>
<keyword evidence="2" id="KW-0378">Hydrolase</keyword>